<dbReference type="GO" id="GO:0051301">
    <property type="term" value="P:cell division"/>
    <property type="evidence" value="ECO:0007669"/>
    <property type="project" value="UniProtKB-KW"/>
</dbReference>
<keyword evidence="4 14" id="KW-0963">Cytoplasm</keyword>
<evidence type="ECO:0000256" key="4">
    <source>
        <dbReference type="ARBA" id="ARBA00022490"/>
    </source>
</evidence>
<reference evidence="19 20" key="1">
    <citation type="journal article" date="2016" name="Nat. Commun.">
        <title>Thousands of microbial genomes shed light on interconnected biogeochemical processes in an aquifer system.</title>
        <authorList>
            <person name="Anantharaman K."/>
            <person name="Brown C.T."/>
            <person name="Hug L.A."/>
            <person name="Sharon I."/>
            <person name="Castelle C.J."/>
            <person name="Probst A.J."/>
            <person name="Thomas B.C."/>
            <person name="Singh A."/>
            <person name="Wilkins M.J."/>
            <person name="Karaoz U."/>
            <person name="Brodie E.L."/>
            <person name="Williams K.H."/>
            <person name="Hubbard S.S."/>
            <person name="Banfield J.F."/>
        </authorList>
    </citation>
    <scope>NUCLEOTIDE SEQUENCE [LARGE SCALE GENOMIC DNA]</scope>
</reference>
<dbReference type="InterPro" id="IPR005758">
    <property type="entry name" value="UDP-N-AcMur_Ala_ligase_MurC"/>
</dbReference>
<protein>
    <recommendedName>
        <fullName evidence="3 14">UDP-N-acetylmuramate--L-alanine ligase</fullName>
        <ecNumber evidence="3 14">6.3.2.8</ecNumber>
    </recommendedName>
    <alternativeName>
        <fullName evidence="14">UDP-N-acetylmuramoyl-L-alanine synthetase</fullName>
    </alternativeName>
</protein>
<evidence type="ECO:0000256" key="15">
    <source>
        <dbReference type="SAM" id="Phobius"/>
    </source>
</evidence>
<dbReference type="UniPathway" id="UPA00219"/>
<dbReference type="Gene3D" id="3.40.50.720">
    <property type="entry name" value="NAD(P)-binding Rossmann-like Domain"/>
    <property type="match status" value="1"/>
</dbReference>
<evidence type="ECO:0000256" key="8">
    <source>
        <dbReference type="ARBA" id="ARBA00022840"/>
    </source>
</evidence>
<keyword evidence="6 14" id="KW-0132">Cell division</keyword>
<keyword evidence="9 14" id="KW-0133">Cell shape</keyword>
<dbReference type="InterPro" id="IPR036615">
    <property type="entry name" value="Mur_ligase_C_dom_sf"/>
</dbReference>
<dbReference type="Gene3D" id="3.90.190.20">
    <property type="entry name" value="Mur ligase, C-terminal domain"/>
    <property type="match status" value="1"/>
</dbReference>
<comment type="function">
    <text evidence="14">Cell wall formation.</text>
</comment>
<accession>A0A1G2AY48</accession>
<dbReference type="InterPro" id="IPR036565">
    <property type="entry name" value="Mur-like_cat_sf"/>
</dbReference>
<feature type="transmembrane region" description="Helical" evidence="15">
    <location>
        <begin position="9"/>
        <end position="27"/>
    </location>
</feature>
<feature type="domain" description="Mur ligase C-terminal" evidence="17">
    <location>
        <begin position="314"/>
        <end position="445"/>
    </location>
</feature>
<sequence length="459" mass="51033">MDIHSAKKIYCIGIGGIGLSALAQILLTRGKEVYGSDATHSAVIEKLQSAGAKVKITEDPKDIPKDTDLIIYSAAVPEDHKQRQKARQALIPEIVYPQALGQLLRRAELSIAVSGTNGKTTTTAMIGLLLEAAGLDPTVIVGSVVKQWGSNARAGKNNVMVVEACEHKAHMLHLQPNVIVLTNIEEDHLDFYKNIQHIQATFEKYIKVLPQHGWLFLNNDDEISREKLKRPQTQIRTFGIDRAADTQGKNIVYLDGKQNFEWWFQEKYIDDIDLQVPGKFNVANALASISVGTALGIETDVIKKSLENFAGTWRRFETVGQWQGARIISDYAHHPTALEQTLRATKEMYGDRRVITVFQPHQHNRTKKLFTGFVESLLKADNLIIPEIFHVEGREDDSDVSSKDLVEAITKKGTPAVYAADLSQTEKILKKTVQAGDVILMMGAGDIYTLAEKLCQKKS</sequence>
<evidence type="ECO:0000259" key="17">
    <source>
        <dbReference type="Pfam" id="PF02875"/>
    </source>
</evidence>
<keyword evidence="7 14" id="KW-0547">Nucleotide-binding</keyword>
<evidence type="ECO:0000256" key="13">
    <source>
        <dbReference type="ARBA" id="ARBA00047833"/>
    </source>
</evidence>
<keyword evidence="8 14" id="KW-0067">ATP-binding</keyword>
<dbReference type="InterPro" id="IPR013221">
    <property type="entry name" value="Mur_ligase_cen"/>
</dbReference>
<dbReference type="GO" id="GO:0009252">
    <property type="term" value="P:peptidoglycan biosynthetic process"/>
    <property type="evidence" value="ECO:0007669"/>
    <property type="project" value="UniProtKB-UniRule"/>
</dbReference>
<keyword evidence="15" id="KW-0472">Membrane</keyword>
<feature type="binding site" evidence="14">
    <location>
        <begin position="115"/>
        <end position="121"/>
    </location>
    <ligand>
        <name>ATP</name>
        <dbReference type="ChEBI" id="CHEBI:30616"/>
    </ligand>
</feature>
<dbReference type="GO" id="GO:0005737">
    <property type="term" value="C:cytoplasm"/>
    <property type="evidence" value="ECO:0007669"/>
    <property type="project" value="UniProtKB-SubCell"/>
</dbReference>
<feature type="domain" description="Mur ligase N-terminal catalytic" evidence="16">
    <location>
        <begin position="8"/>
        <end position="106"/>
    </location>
</feature>
<gene>
    <name evidence="14" type="primary">murC</name>
    <name evidence="19" type="ORF">A3F54_04765</name>
</gene>
<evidence type="ECO:0000256" key="11">
    <source>
        <dbReference type="ARBA" id="ARBA00023306"/>
    </source>
</evidence>
<keyword evidence="10 14" id="KW-0573">Peptidoglycan synthesis</keyword>
<comment type="similarity">
    <text evidence="14">Belongs to the MurCDEF family.</text>
</comment>
<dbReference type="PANTHER" id="PTHR43445:SF3">
    <property type="entry name" value="UDP-N-ACETYLMURAMATE--L-ALANINE LIGASE"/>
    <property type="match status" value="1"/>
</dbReference>
<dbReference type="Pfam" id="PF01225">
    <property type="entry name" value="Mur_ligase"/>
    <property type="match status" value="1"/>
</dbReference>
<dbReference type="GO" id="GO:0004326">
    <property type="term" value="F:tetrahydrofolylpolyglutamate synthase activity"/>
    <property type="evidence" value="ECO:0007669"/>
    <property type="project" value="InterPro"/>
</dbReference>
<dbReference type="InterPro" id="IPR018109">
    <property type="entry name" value="Folylpolyglutamate_synth_CS"/>
</dbReference>
<evidence type="ECO:0000313" key="20">
    <source>
        <dbReference type="Proteomes" id="UP000176952"/>
    </source>
</evidence>
<dbReference type="GO" id="GO:0005524">
    <property type="term" value="F:ATP binding"/>
    <property type="evidence" value="ECO:0007669"/>
    <property type="project" value="UniProtKB-UniRule"/>
</dbReference>
<comment type="pathway">
    <text evidence="2 14">Cell wall biogenesis; peptidoglycan biosynthesis.</text>
</comment>
<dbReference type="InterPro" id="IPR000713">
    <property type="entry name" value="Mur_ligase_N"/>
</dbReference>
<feature type="domain" description="Mur ligase central" evidence="18">
    <location>
        <begin position="113"/>
        <end position="291"/>
    </location>
</feature>
<evidence type="ECO:0000256" key="9">
    <source>
        <dbReference type="ARBA" id="ARBA00022960"/>
    </source>
</evidence>
<dbReference type="EC" id="6.3.2.8" evidence="3 14"/>
<dbReference type="SUPFAM" id="SSF53244">
    <property type="entry name" value="MurD-like peptide ligases, peptide-binding domain"/>
    <property type="match status" value="1"/>
</dbReference>
<dbReference type="GO" id="GO:0008763">
    <property type="term" value="F:UDP-N-acetylmuramate-L-alanine ligase activity"/>
    <property type="evidence" value="ECO:0007669"/>
    <property type="project" value="UniProtKB-UniRule"/>
</dbReference>
<dbReference type="Pfam" id="PF08245">
    <property type="entry name" value="Mur_ligase_M"/>
    <property type="match status" value="1"/>
</dbReference>
<dbReference type="NCBIfam" id="TIGR01082">
    <property type="entry name" value="murC"/>
    <property type="match status" value="1"/>
</dbReference>
<name>A0A1G2AY48_9BACT</name>
<dbReference type="SUPFAM" id="SSF53623">
    <property type="entry name" value="MurD-like peptide ligases, catalytic domain"/>
    <property type="match status" value="1"/>
</dbReference>
<evidence type="ECO:0000259" key="16">
    <source>
        <dbReference type="Pfam" id="PF01225"/>
    </source>
</evidence>
<keyword evidence="15" id="KW-0812">Transmembrane</keyword>
<dbReference type="Pfam" id="PF02875">
    <property type="entry name" value="Mur_ligase_C"/>
    <property type="match status" value="1"/>
</dbReference>
<evidence type="ECO:0000256" key="14">
    <source>
        <dbReference type="HAMAP-Rule" id="MF_00046"/>
    </source>
</evidence>
<dbReference type="Gene3D" id="3.40.1190.10">
    <property type="entry name" value="Mur-like, catalytic domain"/>
    <property type="match status" value="1"/>
</dbReference>
<comment type="subcellular location">
    <subcellularLocation>
        <location evidence="1 14">Cytoplasm</location>
    </subcellularLocation>
</comment>
<evidence type="ECO:0000256" key="7">
    <source>
        <dbReference type="ARBA" id="ARBA00022741"/>
    </source>
</evidence>
<organism evidence="19 20">
    <name type="scientific">Candidatus Kerfeldbacteria bacterium RIFCSPHIGHO2_12_FULL_48_17</name>
    <dbReference type="NCBI Taxonomy" id="1798542"/>
    <lineage>
        <taxon>Bacteria</taxon>
        <taxon>Candidatus Kerfeldiibacteriota</taxon>
    </lineage>
</organism>
<evidence type="ECO:0000256" key="3">
    <source>
        <dbReference type="ARBA" id="ARBA00012211"/>
    </source>
</evidence>
<evidence type="ECO:0000256" key="10">
    <source>
        <dbReference type="ARBA" id="ARBA00022984"/>
    </source>
</evidence>
<proteinExistence type="inferred from homology"/>
<keyword evidence="12 14" id="KW-0961">Cell wall biogenesis/degradation</keyword>
<dbReference type="InterPro" id="IPR050061">
    <property type="entry name" value="MurCDEF_pg_biosynth"/>
</dbReference>
<keyword evidence="15" id="KW-1133">Transmembrane helix</keyword>
<dbReference type="GO" id="GO:0071555">
    <property type="term" value="P:cell wall organization"/>
    <property type="evidence" value="ECO:0007669"/>
    <property type="project" value="UniProtKB-KW"/>
</dbReference>
<evidence type="ECO:0000256" key="1">
    <source>
        <dbReference type="ARBA" id="ARBA00004496"/>
    </source>
</evidence>
<evidence type="ECO:0000256" key="6">
    <source>
        <dbReference type="ARBA" id="ARBA00022618"/>
    </source>
</evidence>
<evidence type="ECO:0000256" key="2">
    <source>
        <dbReference type="ARBA" id="ARBA00004752"/>
    </source>
</evidence>
<evidence type="ECO:0000259" key="18">
    <source>
        <dbReference type="Pfam" id="PF08245"/>
    </source>
</evidence>
<comment type="caution">
    <text evidence="19">The sequence shown here is derived from an EMBL/GenBank/DDBJ whole genome shotgun (WGS) entry which is preliminary data.</text>
</comment>
<keyword evidence="11 14" id="KW-0131">Cell cycle</keyword>
<dbReference type="Proteomes" id="UP000176952">
    <property type="component" value="Unassembled WGS sequence"/>
</dbReference>
<evidence type="ECO:0000313" key="19">
    <source>
        <dbReference type="EMBL" id="OGY81853.1"/>
    </source>
</evidence>
<dbReference type="PROSITE" id="PS01011">
    <property type="entry name" value="FOLYLPOLYGLU_SYNT_1"/>
    <property type="match status" value="1"/>
</dbReference>
<keyword evidence="5 14" id="KW-0436">Ligase</keyword>
<dbReference type="EMBL" id="MHKD01000041">
    <property type="protein sequence ID" value="OGY81853.1"/>
    <property type="molecule type" value="Genomic_DNA"/>
</dbReference>
<comment type="catalytic activity">
    <reaction evidence="13 14">
        <text>UDP-N-acetyl-alpha-D-muramate + L-alanine + ATP = UDP-N-acetyl-alpha-D-muramoyl-L-alanine + ADP + phosphate + H(+)</text>
        <dbReference type="Rhea" id="RHEA:23372"/>
        <dbReference type="ChEBI" id="CHEBI:15378"/>
        <dbReference type="ChEBI" id="CHEBI:30616"/>
        <dbReference type="ChEBI" id="CHEBI:43474"/>
        <dbReference type="ChEBI" id="CHEBI:57972"/>
        <dbReference type="ChEBI" id="CHEBI:70757"/>
        <dbReference type="ChEBI" id="CHEBI:83898"/>
        <dbReference type="ChEBI" id="CHEBI:456216"/>
        <dbReference type="EC" id="6.3.2.8"/>
    </reaction>
</comment>
<dbReference type="PANTHER" id="PTHR43445">
    <property type="entry name" value="UDP-N-ACETYLMURAMATE--L-ALANINE LIGASE-RELATED"/>
    <property type="match status" value="1"/>
</dbReference>
<evidence type="ECO:0000256" key="5">
    <source>
        <dbReference type="ARBA" id="ARBA00022598"/>
    </source>
</evidence>
<dbReference type="GO" id="GO:0008360">
    <property type="term" value="P:regulation of cell shape"/>
    <property type="evidence" value="ECO:0007669"/>
    <property type="project" value="UniProtKB-KW"/>
</dbReference>
<dbReference type="STRING" id="1798542.A3F54_04765"/>
<dbReference type="SUPFAM" id="SSF51984">
    <property type="entry name" value="MurCD N-terminal domain"/>
    <property type="match status" value="1"/>
</dbReference>
<evidence type="ECO:0000256" key="12">
    <source>
        <dbReference type="ARBA" id="ARBA00023316"/>
    </source>
</evidence>
<dbReference type="InterPro" id="IPR004101">
    <property type="entry name" value="Mur_ligase_C"/>
</dbReference>
<dbReference type="HAMAP" id="MF_00046">
    <property type="entry name" value="MurC"/>
    <property type="match status" value="1"/>
</dbReference>
<dbReference type="AlphaFoldDB" id="A0A1G2AY48"/>